<dbReference type="Pfam" id="PF01966">
    <property type="entry name" value="HD"/>
    <property type="match status" value="1"/>
</dbReference>
<dbReference type="Gene3D" id="1.40.20.10">
    <property type="entry name" value="CHAD domain"/>
    <property type="match status" value="1"/>
</dbReference>
<sequence>MSHKKDQSKHKKVHKKEPKLKHELEHKLESMPLTLLNQIKCEFLPLTEHSLFEHSHFLDVERHIHVLASQRKMDVHIALCIAYFHDISRIKEGINGKLHAKRSAEIANKRLKKISNVKLSKSTRKVICSAILHHNQKAKIHGPFDELIKDADSLAHQDEFGFPSDSDFEQIRLDLMALDQVNFSVSKVIDIQSVYTMYSEAFLALFKSTPKDMNHWVHEIRIAIRKLRALLYFNDNTTLKRETFSALKPIFKVLSKSRALYVLYKSLESFESLEGIRNALEKILKEENHKIMEYLKGHQSGEFITGLEQLLTANKSHLSFQDAALSRLIKRYFKYLNSATLKDKETLHRLRIEGKQLKYLMGSGLIEMTHPIFQETLLSLHDLLGDLNDLQDQALFFKHYKMSAEERQLLMNHISDQTHFLEKEIKKRLFLLKKMIRLNKIIL</sequence>
<name>A0ABR9ZNB4_9FIRM</name>
<dbReference type="InterPro" id="IPR007899">
    <property type="entry name" value="CHAD_dom"/>
</dbReference>
<comment type="caution">
    <text evidence="2">The sequence shown here is derived from an EMBL/GenBank/DDBJ whole genome shotgun (WGS) entry which is preliminary data.</text>
</comment>
<feature type="domain" description="CHAD" evidence="1">
    <location>
        <begin position="193"/>
        <end position="432"/>
    </location>
</feature>
<dbReference type="Proteomes" id="UP000614200">
    <property type="component" value="Unassembled WGS sequence"/>
</dbReference>
<evidence type="ECO:0000313" key="3">
    <source>
        <dbReference type="Proteomes" id="UP000614200"/>
    </source>
</evidence>
<dbReference type="PANTHER" id="PTHR39339">
    <property type="entry name" value="SLR1444 PROTEIN"/>
    <property type="match status" value="1"/>
</dbReference>
<evidence type="ECO:0000313" key="2">
    <source>
        <dbReference type="EMBL" id="MBF4691806.1"/>
    </source>
</evidence>
<dbReference type="EMBL" id="JADKNH010000001">
    <property type="protein sequence ID" value="MBF4691806.1"/>
    <property type="molecule type" value="Genomic_DNA"/>
</dbReference>
<organism evidence="2 3">
    <name type="scientific">Fusibacter ferrireducens</name>
    <dbReference type="NCBI Taxonomy" id="2785058"/>
    <lineage>
        <taxon>Bacteria</taxon>
        <taxon>Bacillati</taxon>
        <taxon>Bacillota</taxon>
        <taxon>Clostridia</taxon>
        <taxon>Eubacteriales</taxon>
        <taxon>Eubacteriales Family XII. Incertae Sedis</taxon>
        <taxon>Fusibacter</taxon>
    </lineage>
</organism>
<protein>
    <submittedName>
        <fullName evidence="2">CHAD domain-containing protein</fullName>
    </submittedName>
</protein>
<gene>
    <name evidence="2" type="ORF">ISU02_01675</name>
</gene>
<accession>A0ABR9ZNB4</accession>
<dbReference type="Gene3D" id="1.10.3210.10">
    <property type="entry name" value="Hypothetical protein af1432"/>
    <property type="match status" value="1"/>
</dbReference>
<dbReference type="RefSeq" id="WP_194700037.1">
    <property type="nucleotide sequence ID" value="NZ_JADKNH010000001.1"/>
</dbReference>
<dbReference type="Pfam" id="PF05235">
    <property type="entry name" value="CHAD"/>
    <property type="match status" value="1"/>
</dbReference>
<keyword evidence="3" id="KW-1185">Reference proteome</keyword>
<dbReference type="SUPFAM" id="SSF109604">
    <property type="entry name" value="HD-domain/PDEase-like"/>
    <property type="match status" value="1"/>
</dbReference>
<dbReference type="InterPro" id="IPR038186">
    <property type="entry name" value="CHAD_dom_sf"/>
</dbReference>
<dbReference type="PANTHER" id="PTHR39339:SF1">
    <property type="entry name" value="CHAD DOMAIN-CONTAINING PROTEIN"/>
    <property type="match status" value="1"/>
</dbReference>
<proteinExistence type="predicted"/>
<dbReference type="SMART" id="SM00880">
    <property type="entry name" value="CHAD"/>
    <property type="match status" value="1"/>
</dbReference>
<reference evidence="2 3" key="1">
    <citation type="submission" date="2020-11" db="EMBL/GenBank/DDBJ databases">
        <title>Fusibacter basophilias sp. nov.</title>
        <authorList>
            <person name="Qiu D."/>
        </authorList>
    </citation>
    <scope>NUCLEOTIDE SEQUENCE [LARGE SCALE GENOMIC DNA]</scope>
    <source>
        <strain evidence="2 3">Q10-2</strain>
    </source>
</reference>
<dbReference type="InterPro" id="IPR006674">
    <property type="entry name" value="HD_domain"/>
</dbReference>
<evidence type="ECO:0000259" key="1">
    <source>
        <dbReference type="SMART" id="SM00880"/>
    </source>
</evidence>